<keyword evidence="3" id="KW-1185">Reference proteome</keyword>
<evidence type="ECO:0000313" key="3">
    <source>
        <dbReference type="Proteomes" id="UP001596160"/>
    </source>
</evidence>
<name>A0ABW0AKA0_9ACTN</name>
<feature type="chain" id="PRO_5046085421" evidence="1">
    <location>
        <begin position="28"/>
        <end position="136"/>
    </location>
</feature>
<keyword evidence="1" id="KW-0732">Signal</keyword>
<dbReference type="EMBL" id="JBHSKP010000009">
    <property type="protein sequence ID" value="MFC5153396.1"/>
    <property type="molecule type" value="Genomic_DNA"/>
</dbReference>
<sequence length="136" mass="13952">MRTATTTAAAAAAVLALSALLPTAAHAAHATPAAPAAAAVAARLGECPPGALCLWAGESFTGPRRTHELYETGTDGCVPLPPGDTALSLANRTGRPVTVYQSPECEEAGEFDTYPGSGVWTPNTPFQVRAFMVRES</sequence>
<accession>A0ABW0AKA0</accession>
<organism evidence="2 3">
    <name type="scientific">Streptomyces amakusaensis</name>
    <dbReference type="NCBI Taxonomy" id="67271"/>
    <lineage>
        <taxon>Bacteria</taxon>
        <taxon>Bacillati</taxon>
        <taxon>Actinomycetota</taxon>
        <taxon>Actinomycetes</taxon>
        <taxon>Kitasatosporales</taxon>
        <taxon>Streptomycetaceae</taxon>
        <taxon>Streptomyces</taxon>
    </lineage>
</organism>
<gene>
    <name evidence="2" type="ORF">ACFPRH_16800</name>
</gene>
<reference evidence="3" key="1">
    <citation type="journal article" date="2019" name="Int. J. Syst. Evol. Microbiol.">
        <title>The Global Catalogue of Microorganisms (GCM) 10K type strain sequencing project: providing services to taxonomists for standard genome sequencing and annotation.</title>
        <authorList>
            <consortium name="The Broad Institute Genomics Platform"/>
            <consortium name="The Broad Institute Genome Sequencing Center for Infectious Disease"/>
            <person name="Wu L."/>
            <person name="Ma J."/>
        </authorList>
    </citation>
    <scope>NUCLEOTIDE SEQUENCE [LARGE SCALE GENOMIC DNA]</scope>
    <source>
        <strain evidence="3">PCU 266</strain>
    </source>
</reference>
<dbReference type="Pfam" id="PF03995">
    <property type="entry name" value="Inhibitor_I36"/>
    <property type="match status" value="1"/>
</dbReference>
<feature type="signal peptide" evidence="1">
    <location>
        <begin position="1"/>
        <end position="27"/>
    </location>
</feature>
<dbReference type="Proteomes" id="UP001596160">
    <property type="component" value="Unassembled WGS sequence"/>
</dbReference>
<dbReference type="RefSeq" id="WP_344479951.1">
    <property type="nucleotide sequence ID" value="NZ_BAAASB010000013.1"/>
</dbReference>
<proteinExistence type="predicted"/>
<comment type="caution">
    <text evidence="2">The sequence shown here is derived from an EMBL/GenBank/DDBJ whole genome shotgun (WGS) entry which is preliminary data.</text>
</comment>
<evidence type="ECO:0000256" key="1">
    <source>
        <dbReference type="SAM" id="SignalP"/>
    </source>
</evidence>
<evidence type="ECO:0000313" key="2">
    <source>
        <dbReference type="EMBL" id="MFC5153396.1"/>
    </source>
</evidence>
<protein>
    <submittedName>
        <fullName evidence="2">Peptidase inhibitor family I36 protein</fullName>
    </submittedName>
</protein>